<protein>
    <recommendedName>
        <fullName evidence="4">DUF192 domain-containing protein</fullName>
    </recommendedName>
</protein>
<dbReference type="Proteomes" id="UP000221168">
    <property type="component" value="Unassembled WGS sequence"/>
</dbReference>
<dbReference type="RefSeq" id="WP_099304573.1">
    <property type="nucleotide sequence ID" value="NZ_PDVP01000002.1"/>
</dbReference>
<dbReference type="PANTHER" id="PTHR37953:SF1">
    <property type="entry name" value="UPF0127 PROTEIN MJ1496"/>
    <property type="match status" value="1"/>
</dbReference>
<dbReference type="Gene3D" id="2.60.120.1140">
    <property type="entry name" value="Protein of unknown function DUF192"/>
    <property type="match status" value="1"/>
</dbReference>
<sequence length="151" mass="16414">MLAPSAPARADSPTGTAEGQGQVLEVHPVPLTVTTEKGSFSFHIEVADEPGERSTGLMFRTAMPDDHGMLFVFQDNIRAAFWMMNTILPLDIIYIREDGTVDSIRRGVPFSLDALRSNGLVRYVLELNAGMAQKAGIRPGVKVVHPLIPAD</sequence>
<evidence type="ECO:0000313" key="2">
    <source>
        <dbReference type="EMBL" id="PHP68101.1"/>
    </source>
</evidence>
<dbReference type="Pfam" id="PF02643">
    <property type="entry name" value="DUF192"/>
    <property type="match status" value="1"/>
</dbReference>
<dbReference type="AlphaFoldDB" id="A0A2G1QRJ0"/>
<name>A0A2G1QRJ0_9HYPH</name>
<keyword evidence="3" id="KW-1185">Reference proteome</keyword>
<dbReference type="InterPro" id="IPR038695">
    <property type="entry name" value="Saro_0823-like_sf"/>
</dbReference>
<comment type="caution">
    <text evidence="2">The sequence shown here is derived from an EMBL/GenBank/DDBJ whole genome shotgun (WGS) entry which is preliminary data.</text>
</comment>
<feature type="region of interest" description="Disordered" evidence="1">
    <location>
        <begin position="1"/>
        <end position="22"/>
    </location>
</feature>
<dbReference type="InterPro" id="IPR003795">
    <property type="entry name" value="DUF192"/>
</dbReference>
<accession>A0A2G1QRJ0</accession>
<proteinExistence type="predicted"/>
<evidence type="ECO:0008006" key="4">
    <source>
        <dbReference type="Google" id="ProtNLM"/>
    </source>
</evidence>
<dbReference type="PANTHER" id="PTHR37953">
    <property type="entry name" value="UPF0127 PROTEIN MJ1496"/>
    <property type="match status" value="1"/>
</dbReference>
<reference evidence="2 3" key="1">
    <citation type="submission" date="2017-10" db="EMBL/GenBank/DDBJ databases">
        <title>Sedimentibacterium mangrovi gen. nov., sp. nov., a novel member of family Phyllobacteriacea isolated from mangrove sediment.</title>
        <authorList>
            <person name="Liao H."/>
            <person name="Tian Y."/>
        </authorList>
    </citation>
    <scope>NUCLEOTIDE SEQUENCE [LARGE SCALE GENOMIC DNA]</scope>
    <source>
        <strain evidence="2 3">X9-2-2</strain>
    </source>
</reference>
<evidence type="ECO:0000313" key="3">
    <source>
        <dbReference type="Proteomes" id="UP000221168"/>
    </source>
</evidence>
<organism evidence="2 3">
    <name type="scientific">Zhengella mangrovi</name>
    <dbReference type="NCBI Taxonomy" id="1982044"/>
    <lineage>
        <taxon>Bacteria</taxon>
        <taxon>Pseudomonadati</taxon>
        <taxon>Pseudomonadota</taxon>
        <taxon>Alphaproteobacteria</taxon>
        <taxon>Hyphomicrobiales</taxon>
        <taxon>Notoacmeibacteraceae</taxon>
        <taxon>Zhengella</taxon>
    </lineage>
</organism>
<dbReference type="OrthoDB" id="9808290at2"/>
<evidence type="ECO:0000256" key="1">
    <source>
        <dbReference type="SAM" id="MobiDB-lite"/>
    </source>
</evidence>
<dbReference type="EMBL" id="PDVP01000002">
    <property type="protein sequence ID" value="PHP68101.1"/>
    <property type="molecule type" value="Genomic_DNA"/>
</dbReference>
<gene>
    <name evidence="2" type="ORF">CSC94_05425</name>
</gene>